<reference evidence="1" key="1">
    <citation type="submission" date="2021-06" db="EMBL/GenBank/DDBJ databases">
        <authorList>
            <person name="Kallberg Y."/>
            <person name="Tangrot J."/>
            <person name="Rosling A."/>
        </authorList>
    </citation>
    <scope>NUCLEOTIDE SEQUENCE</scope>
    <source>
        <strain evidence="1">FL130A</strain>
    </source>
</reference>
<sequence length="69" mass="7550">NNTIELLTGVTNDEDVKFGDFSKVGNENSVYGEVVDEIRFSVCTWTIGDNIVFVACNTSGSDDDIIDIE</sequence>
<dbReference type="AlphaFoldDB" id="A0A9N9IPY6"/>
<evidence type="ECO:0000313" key="2">
    <source>
        <dbReference type="Proteomes" id="UP000789508"/>
    </source>
</evidence>
<proteinExistence type="predicted"/>
<dbReference type="Proteomes" id="UP000789508">
    <property type="component" value="Unassembled WGS sequence"/>
</dbReference>
<gene>
    <name evidence="1" type="ORF">ALEPTO_LOCUS12990</name>
</gene>
<name>A0A9N9IPY6_9GLOM</name>
<dbReference type="EMBL" id="CAJVPS010035874">
    <property type="protein sequence ID" value="CAG8742169.1"/>
    <property type="molecule type" value="Genomic_DNA"/>
</dbReference>
<comment type="caution">
    <text evidence="1">The sequence shown here is derived from an EMBL/GenBank/DDBJ whole genome shotgun (WGS) entry which is preliminary data.</text>
</comment>
<accession>A0A9N9IPY6</accession>
<feature type="non-terminal residue" evidence="1">
    <location>
        <position position="1"/>
    </location>
</feature>
<evidence type="ECO:0000313" key="1">
    <source>
        <dbReference type="EMBL" id="CAG8742169.1"/>
    </source>
</evidence>
<keyword evidence="2" id="KW-1185">Reference proteome</keyword>
<organism evidence="1 2">
    <name type="scientific">Ambispora leptoticha</name>
    <dbReference type="NCBI Taxonomy" id="144679"/>
    <lineage>
        <taxon>Eukaryota</taxon>
        <taxon>Fungi</taxon>
        <taxon>Fungi incertae sedis</taxon>
        <taxon>Mucoromycota</taxon>
        <taxon>Glomeromycotina</taxon>
        <taxon>Glomeromycetes</taxon>
        <taxon>Archaeosporales</taxon>
        <taxon>Ambisporaceae</taxon>
        <taxon>Ambispora</taxon>
    </lineage>
</organism>
<protein>
    <submittedName>
        <fullName evidence="1">13510_t:CDS:1</fullName>
    </submittedName>
</protein>